<dbReference type="InterPro" id="IPR024932">
    <property type="entry name" value="ApbE"/>
</dbReference>
<proteinExistence type="inferred from homology"/>
<evidence type="ECO:0000256" key="1">
    <source>
        <dbReference type="ARBA" id="ARBA00008282"/>
    </source>
</evidence>
<evidence type="ECO:0000256" key="3">
    <source>
        <dbReference type="ARBA" id="ARBA00016337"/>
    </source>
</evidence>
<dbReference type="GO" id="GO:0016740">
    <property type="term" value="F:transferase activity"/>
    <property type="evidence" value="ECO:0007669"/>
    <property type="project" value="UniProtKB-UniRule"/>
</dbReference>
<keyword evidence="4 11" id="KW-0285">Flavoprotein</keyword>
<keyword evidence="6 11" id="KW-0479">Metal-binding</keyword>
<keyword evidence="8 11" id="KW-0460">Magnesium</keyword>
<dbReference type="PANTHER" id="PTHR30040">
    <property type="entry name" value="THIAMINE BIOSYNTHESIS LIPOPROTEIN APBE"/>
    <property type="match status" value="1"/>
</dbReference>
<feature type="binding site" evidence="12">
    <location>
        <position position="209"/>
    </location>
    <ligand>
        <name>Mg(2+)</name>
        <dbReference type="ChEBI" id="CHEBI:18420"/>
    </ligand>
</feature>
<evidence type="ECO:0000256" key="2">
    <source>
        <dbReference type="ARBA" id="ARBA00011955"/>
    </source>
</evidence>
<dbReference type="STRING" id="477.A9309_10125"/>
<accession>A0A378T966</accession>
<evidence type="ECO:0000256" key="7">
    <source>
        <dbReference type="ARBA" id="ARBA00022827"/>
    </source>
</evidence>
<evidence type="ECO:0000256" key="12">
    <source>
        <dbReference type="PIRSR" id="PIRSR006268-2"/>
    </source>
</evidence>
<dbReference type="EC" id="2.7.1.180" evidence="2 11"/>
<dbReference type="InterPro" id="IPR003374">
    <property type="entry name" value="ApbE-like_sf"/>
</dbReference>
<evidence type="ECO:0000256" key="8">
    <source>
        <dbReference type="ARBA" id="ARBA00022842"/>
    </source>
</evidence>
<dbReference type="GO" id="GO:0046872">
    <property type="term" value="F:metal ion binding"/>
    <property type="evidence" value="ECO:0007669"/>
    <property type="project" value="UniProtKB-UniRule"/>
</dbReference>
<comment type="similarity">
    <text evidence="1 11">Belongs to the ApbE family.</text>
</comment>
<evidence type="ECO:0000256" key="10">
    <source>
        <dbReference type="ARBA" id="ARBA00048540"/>
    </source>
</evidence>
<dbReference type="SUPFAM" id="SSF143631">
    <property type="entry name" value="ApbE-like"/>
    <property type="match status" value="1"/>
</dbReference>
<dbReference type="Gene3D" id="3.10.520.10">
    <property type="entry name" value="ApbE-like domains"/>
    <property type="match status" value="1"/>
</dbReference>
<evidence type="ECO:0000256" key="4">
    <source>
        <dbReference type="ARBA" id="ARBA00022630"/>
    </source>
</evidence>
<dbReference type="AlphaFoldDB" id="A0A378T966"/>
<comment type="catalytic activity">
    <reaction evidence="10 11">
        <text>L-threonyl-[protein] + FAD = FMN-L-threonyl-[protein] + AMP + H(+)</text>
        <dbReference type="Rhea" id="RHEA:36847"/>
        <dbReference type="Rhea" id="RHEA-COMP:11060"/>
        <dbReference type="Rhea" id="RHEA-COMP:11061"/>
        <dbReference type="ChEBI" id="CHEBI:15378"/>
        <dbReference type="ChEBI" id="CHEBI:30013"/>
        <dbReference type="ChEBI" id="CHEBI:57692"/>
        <dbReference type="ChEBI" id="CHEBI:74257"/>
        <dbReference type="ChEBI" id="CHEBI:456215"/>
        <dbReference type="EC" id="2.7.1.180"/>
    </reaction>
</comment>
<comment type="cofactor">
    <cofactor evidence="12">
        <name>Mg(2+)</name>
        <dbReference type="ChEBI" id="CHEBI:18420"/>
    </cofactor>
    <cofactor evidence="12">
        <name>Mn(2+)</name>
        <dbReference type="ChEBI" id="CHEBI:29035"/>
    </cofactor>
    <text evidence="12">Magnesium. Can also use manganese.</text>
</comment>
<dbReference type="PANTHER" id="PTHR30040:SF2">
    <property type="entry name" value="FAD:PROTEIN FMN TRANSFERASE"/>
    <property type="match status" value="1"/>
</dbReference>
<gene>
    <name evidence="13" type="primary">apbE</name>
    <name evidence="13" type="ORF">NCTC10359_01019</name>
</gene>
<evidence type="ECO:0000256" key="11">
    <source>
        <dbReference type="PIRNR" id="PIRNR006268"/>
    </source>
</evidence>
<reference evidence="13 14" key="1">
    <citation type="submission" date="2018-06" db="EMBL/GenBank/DDBJ databases">
        <authorList>
            <consortium name="Pathogen Informatics"/>
            <person name="Doyle S."/>
        </authorList>
    </citation>
    <scope>NUCLEOTIDE SEQUENCE [LARGE SCALE GENOMIC DNA]</scope>
    <source>
        <strain evidence="13 14">NCTC10359</strain>
    </source>
</reference>
<evidence type="ECO:0000313" key="13">
    <source>
        <dbReference type="EMBL" id="STZ56405.1"/>
    </source>
</evidence>
<feature type="binding site" evidence="12">
    <location>
        <position position="328"/>
    </location>
    <ligand>
        <name>Mg(2+)</name>
        <dbReference type="ChEBI" id="CHEBI:18420"/>
    </ligand>
</feature>
<organism evidence="13 14">
    <name type="scientific">Moraxella lacunata</name>
    <dbReference type="NCBI Taxonomy" id="477"/>
    <lineage>
        <taxon>Bacteria</taxon>
        <taxon>Pseudomonadati</taxon>
        <taxon>Pseudomonadota</taxon>
        <taxon>Gammaproteobacteria</taxon>
        <taxon>Moraxellales</taxon>
        <taxon>Moraxellaceae</taxon>
        <taxon>Moraxella</taxon>
    </lineage>
</organism>
<keyword evidence="13" id="KW-0449">Lipoprotein</keyword>
<evidence type="ECO:0000313" key="14">
    <source>
        <dbReference type="Proteomes" id="UP000254437"/>
    </source>
</evidence>
<dbReference type="Proteomes" id="UP000254437">
    <property type="component" value="Unassembled WGS sequence"/>
</dbReference>
<sequence length="380" mass="41459">MIKISFYDMLCYNFNRLTTPLISTVCRLRICKIMKYQYLIPLSILALSACTPTPPASTYQKIDGQTMGTSYHITFELPKGATADEIQASIDTRLDEINDSMSTYQADSTISKFNALNAGQTIQIDPDFIKVLSDSRLIYEKSHHGFDPTVYPLVELWGFGAKMSVERLQNPPTESEILAVRDTIGLDKIVLNGNELSKTADGVGLDFSAIAKGYGVDTIADVLKSKYNITNYMVEIGGEIATGGVNDKGLPWTLAIDKPIMGSTTANREIMTTLALSGQSMATSGNYRNSLDYDGKTYSHTINPHTASPVENGVPSVTVIADTTALADGWATALTAIPQDDAIKLADEHGIIALFIIKDGDNWQTHKSQGFITFEQQGKN</sequence>
<evidence type="ECO:0000256" key="5">
    <source>
        <dbReference type="ARBA" id="ARBA00022679"/>
    </source>
</evidence>
<feature type="binding site" evidence="12">
    <location>
        <position position="332"/>
    </location>
    <ligand>
        <name>Mg(2+)</name>
        <dbReference type="ChEBI" id="CHEBI:18420"/>
    </ligand>
</feature>
<dbReference type="PIRSF" id="PIRSF006268">
    <property type="entry name" value="ApbE"/>
    <property type="match status" value="1"/>
</dbReference>
<dbReference type="EMBL" id="UGQU01000001">
    <property type="protein sequence ID" value="STZ56405.1"/>
    <property type="molecule type" value="Genomic_DNA"/>
</dbReference>
<protein>
    <recommendedName>
        <fullName evidence="3 11">FAD:protein FMN transferase</fullName>
        <ecNumber evidence="2 11">2.7.1.180</ecNumber>
    </recommendedName>
    <alternativeName>
        <fullName evidence="9 11">Flavin transferase</fullName>
    </alternativeName>
</protein>
<name>A0A378T966_MORLA</name>
<evidence type="ECO:0000256" key="6">
    <source>
        <dbReference type="ARBA" id="ARBA00022723"/>
    </source>
</evidence>
<evidence type="ECO:0000256" key="9">
    <source>
        <dbReference type="ARBA" id="ARBA00031306"/>
    </source>
</evidence>
<dbReference type="Pfam" id="PF02424">
    <property type="entry name" value="ApbE"/>
    <property type="match status" value="1"/>
</dbReference>
<keyword evidence="5 11" id="KW-0808">Transferase</keyword>
<keyword evidence="7 11" id="KW-0274">FAD</keyword>